<gene>
    <name evidence="1" type="ORF">BI380_01160</name>
</gene>
<dbReference type="Proteomes" id="UP000095607">
    <property type="component" value="Chromosome"/>
</dbReference>
<accession>A0ABN4S9M5</accession>
<reference evidence="1 2" key="1">
    <citation type="submission" date="2016-09" db="EMBL/GenBank/DDBJ databases">
        <title>Complete genome sequence of Deltia acidovorans CM13 isolated from murine proximal colonic tissue.</title>
        <authorList>
            <person name="Saffarian A."/>
        </authorList>
    </citation>
    <scope>NUCLEOTIDE SEQUENCE [LARGE SCALE GENOMIC DNA]</scope>
    <source>
        <strain evidence="1 2">CM13</strain>
    </source>
</reference>
<evidence type="ECO:0000313" key="1">
    <source>
        <dbReference type="EMBL" id="AOV00061.1"/>
    </source>
</evidence>
<evidence type="ECO:0000313" key="2">
    <source>
        <dbReference type="Proteomes" id="UP000095607"/>
    </source>
</evidence>
<protein>
    <submittedName>
        <fullName evidence="1">Uncharacterized protein</fullName>
    </submittedName>
</protein>
<organism evidence="1 2">
    <name type="scientific">Delftia tsuruhatensis</name>
    <dbReference type="NCBI Taxonomy" id="180282"/>
    <lineage>
        <taxon>Bacteria</taxon>
        <taxon>Pseudomonadati</taxon>
        <taxon>Pseudomonadota</taxon>
        <taxon>Betaproteobacteria</taxon>
        <taxon>Burkholderiales</taxon>
        <taxon>Comamonadaceae</taxon>
        <taxon>Delftia</taxon>
    </lineage>
</organism>
<keyword evidence="2" id="KW-1185">Reference proteome</keyword>
<name>A0ABN4S9M5_9BURK</name>
<proteinExistence type="predicted"/>
<sequence>MEQSERGGLSQEAGFQACPITRLQRFRRRPRCQGHVAEANAGSLHCAGIPPLQTMAKPSSLLGCGLCWKPGALWKAVDLPSSLAGRLMKRDLVMLDQEEAATAARGAVHAPAAPRFAMVARGRQGGSTGARCPMGRQP</sequence>
<dbReference type="EMBL" id="CP017420">
    <property type="protein sequence ID" value="AOV00061.1"/>
    <property type="molecule type" value="Genomic_DNA"/>
</dbReference>